<dbReference type="OrthoDB" id="10249433at2759"/>
<dbReference type="InterPro" id="IPR029058">
    <property type="entry name" value="AB_hydrolase_fold"/>
</dbReference>
<dbReference type="Pfam" id="PF12146">
    <property type="entry name" value="Hydrolase_4"/>
    <property type="match status" value="1"/>
</dbReference>
<reference evidence="2" key="1">
    <citation type="journal article" date="2020" name="Stud. Mycol.">
        <title>101 Dothideomycetes genomes: a test case for predicting lifestyles and emergence of pathogens.</title>
        <authorList>
            <person name="Haridas S."/>
            <person name="Albert R."/>
            <person name="Binder M."/>
            <person name="Bloem J."/>
            <person name="Labutti K."/>
            <person name="Salamov A."/>
            <person name="Andreopoulos B."/>
            <person name="Baker S."/>
            <person name="Barry K."/>
            <person name="Bills G."/>
            <person name="Bluhm B."/>
            <person name="Cannon C."/>
            <person name="Castanera R."/>
            <person name="Culley D."/>
            <person name="Daum C."/>
            <person name="Ezra D."/>
            <person name="Gonzalez J."/>
            <person name="Henrissat B."/>
            <person name="Kuo A."/>
            <person name="Liang C."/>
            <person name="Lipzen A."/>
            <person name="Lutzoni F."/>
            <person name="Magnuson J."/>
            <person name="Mondo S."/>
            <person name="Nolan M."/>
            <person name="Ohm R."/>
            <person name="Pangilinan J."/>
            <person name="Park H.-J."/>
            <person name="Ramirez L."/>
            <person name="Alfaro M."/>
            <person name="Sun H."/>
            <person name="Tritt A."/>
            <person name="Yoshinaga Y."/>
            <person name="Zwiers L.-H."/>
            <person name="Turgeon B."/>
            <person name="Goodwin S."/>
            <person name="Spatafora J."/>
            <person name="Crous P."/>
            <person name="Grigoriev I."/>
        </authorList>
    </citation>
    <scope>NUCLEOTIDE SEQUENCE</scope>
    <source>
        <strain evidence="2">CBS 262.69</strain>
    </source>
</reference>
<keyword evidence="3" id="KW-1185">Reference proteome</keyword>
<gene>
    <name evidence="2" type="ORF">EJ06DRAFT_531023</name>
</gene>
<evidence type="ECO:0000313" key="3">
    <source>
        <dbReference type="Proteomes" id="UP000799640"/>
    </source>
</evidence>
<proteinExistence type="predicted"/>
<accession>A0A6G1HU86</accession>
<organism evidence="2 3">
    <name type="scientific">Trichodelitschia bisporula</name>
    <dbReference type="NCBI Taxonomy" id="703511"/>
    <lineage>
        <taxon>Eukaryota</taxon>
        <taxon>Fungi</taxon>
        <taxon>Dikarya</taxon>
        <taxon>Ascomycota</taxon>
        <taxon>Pezizomycotina</taxon>
        <taxon>Dothideomycetes</taxon>
        <taxon>Dothideomycetes incertae sedis</taxon>
        <taxon>Phaeotrichales</taxon>
        <taxon>Phaeotrichaceae</taxon>
        <taxon>Trichodelitschia</taxon>
    </lineage>
</organism>
<dbReference type="EMBL" id="ML996697">
    <property type="protein sequence ID" value="KAF2399484.1"/>
    <property type="molecule type" value="Genomic_DNA"/>
</dbReference>
<feature type="domain" description="Serine aminopeptidase S33" evidence="1">
    <location>
        <begin position="27"/>
        <end position="278"/>
    </location>
</feature>
<dbReference type="InterPro" id="IPR022742">
    <property type="entry name" value="Hydrolase_4"/>
</dbReference>
<name>A0A6G1HU86_9PEZI</name>
<dbReference type="InterPro" id="IPR051044">
    <property type="entry name" value="MAG_DAG_Lipase"/>
</dbReference>
<dbReference type="AlphaFoldDB" id="A0A6G1HU86"/>
<evidence type="ECO:0000259" key="1">
    <source>
        <dbReference type="Pfam" id="PF12146"/>
    </source>
</evidence>
<dbReference type="Proteomes" id="UP000799640">
    <property type="component" value="Unassembled WGS sequence"/>
</dbReference>
<dbReference type="Gene3D" id="3.40.50.1820">
    <property type="entry name" value="alpha/beta hydrolase"/>
    <property type="match status" value="1"/>
</dbReference>
<evidence type="ECO:0000313" key="2">
    <source>
        <dbReference type="EMBL" id="KAF2399484.1"/>
    </source>
</evidence>
<dbReference type="SUPFAM" id="SSF53474">
    <property type="entry name" value="alpha/beta-Hydrolases"/>
    <property type="match status" value="1"/>
</dbReference>
<sequence length="305" mass="33035">MADIQTEEGWFTISGAKLYTKTWKASTPKAILVFIHGFSDHCNAYYDLFPSLARRGIQTYSFDQRGWGRSVHAPRDKGNSGGTTRILADISAFIKALPPSPLPTFLMGHSMGGGEVLTYAALGPADIRAGLRGYLVESPFIAFPAASKPSFITLKLGQLAGKILPHFQIERKFPGASMCRDPEVGREWEADPLCHNIGTLEGLGAMVDRAEELDSGKISIGGGAGEGEKTRLWVGHGTGDLVCDYKGSERLVERLSKSAADVTLKLYDGWYHKLHAEPGEDKVTFANDVGNWILAHAGESVAVKL</sequence>
<dbReference type="PANTHER" id="PTHR11614">
    <property type="entry name" value="PHOSPHOLIPASE-RELATED"/>
    <property type="match status" value="1"/>
</dbReference>
<protein>
    <submittedName>
        <fullName evidence="2">Lysophospholipase-like protein</fullName>
    </submittedName>
</protein>